<evidence type="ECO:0000313" key="3">
    <source>
        <dbReference type="Proteomes" id="UP000267096"/>
    </source>
</evidence>
<dbReference type="Gene3D" id="3.40.50.720">
    <property type="entry name" value="NAD(P)-binding Rossmann-like Domain"/>
    <property type="match status" value="2"/>
</dbReference>
<dbReference type="WBParaSite" id="ASIM_0001119901-mRNA-1">
    <property type="protein sequence ID" value="ASIM_0001119901-mRNA-1"/>
    <property type="gene ID" value="ASIM_0001119901"/>
</dbReference>
<dbReference type="AlphaFoldDB" id="A0A0M3JT63"/>
<dbReference type="OrthoDB" id="298012at2759"/>
<name>A0A0M3JT63_ANISI</name>
<dbReference type="EMBL" id="UYRR01031016">
    <property type="protein sequence ID" value="VDK43588.1"/>
    <property type="molecule type" value="Genomic_DNA"/>
</dbReference>
<keyword evidence="3" id="KW-1185">Reference proteome</keyword>
<reference evidence="4" key="1">
    <citation type="submission" date="2016-04" db="UniProtKB">
        <authorList>
            <consortium name="WormBaseParasite"/>
        </authorList>
    </citation>
    <scope>IDENTIFICATION</scope>
</reference>
<protein>
    <submittedName>
        <fullName evidence="4">C-terminal-binding protein (inferred by orthology to a D. melanogaster protein)</fullName>
    </submittedName>
</protein>
<dbReference type="GO" id="GO:0140297">
    <property type="term" value="F:DNA-binding transcription factor binding"/>
    <property type="evidence" value="ECO:0007669"/>
    <property type="project" value="TreeGrafter"/>
</dbReference>
<dbReference type="PANTHER" id="PTHR46029:SF7">
    <property type="entry name" value="C-TERMINAL-BINDING PROTEIN"/>
    <property type="match status" value="1"/>
</dbReference>
<dbReference type="GO" id="GO:0003713">
    <property type="term" value="F:transcription coactivator activity"/>
    <property type="evidence" value="ECO:0007669"/>
    <property type="project" value="TreeGrafter"/>
</dbReference>
<dbReference type="InterPro" id="IPR029752">
    <property type="entry name" value="D-isomer_DH_CS1"/>
</dbReference>
<dbReference type="Proteomes" id="UP000267096">
    <property type="component" value="Unassembled WGS sequence"/>
</dbReference>
<dbReference type="InterPro" id="IPR006140">
    <property type="entry name" value="D-isomer_DH_NAD-bd"/>
</dbReference>
<dbReference type="GO" id="GO:0006357">
    <property type="term" value="P:regulation of transcription by RNA polymerase II"/>
    <property type="evidence" value="ECO:0007669"/>
    <property type="project" value="TreeGrafter"/>
</dbReference>
<organism evidence="4">
    <name type="scientific">Anisakis simplex</name>
    <name type="common">Herring worm</name>
    <dbReference type="NCBI Taxonomy" id="6269"/>
    <lineage>
        <taxon>Eukaryota</taxon>
        <taxon>Metazoa</taxon>
        <taxon>Ecdysozoa</taxon>
        <taxon>Nematoda</taxon>
        <taxon>Chromadorea</taxon>
        <taxon>Rhabditida</taxon>
        <taxon>Spirurina</taxon>
        <taxon>Ascaridomorpha</taxon>
        <taxon>Ascaridoidea</taxon>
        <taxon>Anisakidae</taxon>
        <taxon>Anisakis</taxon>
        <taxon>Anisakis simplex complex</taxon>
    </lineage>
</organism>
<dbReference type="GO" id="GO:0051287">
    <property type="term" value="F:NAD binding"/>
    <property type="evidence" value="ECO:0007669"/>
    <property type="project" value="InterPro"/>
</dbReference>
<feature type="domain" description="D-isomer specific 2-hydroxyacid dehydrogenase NAD-binding" evidence="1">
    <location>
        <begin position="175"/>
        <end position="248"/>
    </location>
</feature>
<accession>A0A0M3JT63</accession>
<dbReference type="GO" id="GO:0001221">
    <property type="term" value="F:transcription coregulator binding"/>
    <property type="evidence" value="ECO:0007669"/>
    <property type="project" value="TreeGrafter"/>
</dbReference>
<sequence>TSFSSVTPSFLTIDEYSSTRPAAPVQISTQSIVLEGGGTNEFTKSNLIEALRASKPTSDRIYDSEHDSKRNTALSKSTNLIAFVGAQAFNVGEQFETLQADESLSNLDRDEVIAIVVGNADLTTDQLYCFNNLQMILPLNSSYSSQLFTDSRICVEHIMAKEWITDKADTTMALILNLFRRPLKSTGNDEQRWLAGRKAIAHSVLGIVGLGRVGLAVLDRARRFQFDVVFYDPGVQARTEDALGVKRASSLRVRFIRIS</sequence>
<dbReference type="SUPFAM" id="SSF51735">
    <property type="entry name" value="NAD(P)-binding Rossmann-fold domains"/>
    <property type="match status" value="1"/>
</dbReference>
<dbReference type="InterPro" id="IPR051638">
    <property type="entry name" value="CTBP_dehydrogenase"/>
</dbReference>
<dbReference type="PROSITE" id="PS00065">
    <property type="entry name" value="D_2_HYDROXYACID_DH_1"/>
    <property type="match status" value="1"/>
</dbReference>
<reference evidence="2 3" key="2">
    <citation type="submission" date="2018-11" db="EMBL/GenBank/DDBJ databases">
        <authorList>
            <consortium name="Pathogen Informatics"/>
        </authorList>
    </citation>
    <scope>NUCLEOTIDE SEQUENCE [LARGE SCALE GENOMIC DNA]</scope>
</reference>
<evidence type="ECO:0000259" key="1">
    <source>
        <dbReference type="Pfam" id="PF02826"/>
    </source>
</evidence>
<proteinExistence type="predicted"/>
<dbReference type="InterPro" id="IPR036291">
    <property type="entry name" value="NAD(P)-bd_dom_sf"/>
</dbReference>
<evidence type="ECO:0000313" key="4">
    <source>
        <dbReference type="WBParaSite" id="ASIM_0001119901-mRNA-1"/>
    </source>
</evidence>
<dbReference type="GO" id="GO:0003714">
    <property type="term" value="F:transcription corepressor activity"/>
    <property type="evidence" value="ECO:0007669"/>
    <property type="project" value="TreeGrafter"/>
</dbReference>
<gene>
    <name evidence="2" type="ORF">ASIM_LOCUS10757</name>
</gene>
<dbReference type="PANTHER" id="PTHR46029">
    <property type="entry name" value="C-TERMINAL-BINDING PROTEIN"/>
    <property type="match status" value="1"/>
</dbReference>
<dbReference type="GO" id="GO:0005634">
    <property type="term" value="C:nucleus"/>
    <property type="evidence" value="ECO:0007669"/>
    <property type="project" value="TreeGrafter"/>
</dbReference>
<dbReference type="Pfam" id="PF02826">
    <property type="entry name" value="2-Hacid_dh_C"/>
    <property type="match status" value="1"/>
</dbReference>
<evidence type="ECO:0000313" key="2">
    <source>
        <dbReference type="EMBL" id="VDK43588.1"/>
    </source>
</evidence>